<comment type="caution">
    <text evidence="2">The sequence shown here is derived from an EMBL/GenBank/DDBJ whole genome shotgun (WGS) entry which is preliminary data.</text>
</comment>
<dbReference type="EMBL" id="JAUEPS010000003">
    <property type="protein sequence ID" value="KAK0466923.1"/>
    <property type="molecule type" value="Genomic_DNA"/>
</dbReference>
<name>A0AA39NJR1_ARMTA</name>
<evidence type="ECO:0000313" key="3">
    <source>
        <dbReference type="Proteomes" id="UP001175211"/>
    </source>
</evidence>
<keyword evidence="3" id="KW-1185">Reference proteome</keyword>
<dbReference type="GeneID" id="85366490"/>
<dbReference type="RefSeq" id="XP_060337515.1">
    <property type="nucleotide sequence ID" value="XM_060482942.1"/>
</dbReference>
<dbReference type="AlphaFoldDB" id="A0AA39NJR1"/>
<dbReference type="Proteomes" id="UP001175211">
    <property type="component" value="Unassembled WGS sequence"/>
</dbReference>
<organism evidence="2 3">
    <name type="scientific">Armillaria tabescens</name>
    <name type="common">Ringless honey mushroom</name>
    <name type="synonym">Agaricus tabescens</name>
    <dbReference type="NCBI Taxonomy" id="1929756"/>
    <lineage>
        <taxon>Eukaryota</taxon>
        <taxon>Fungi</taxon>
        <taxon>Dikarya</taxon>
        <taxon>Basidiomycota</taxon>
        <taxon>Agaricomycotina</taxon>
        <taxon>Agaricomycetes</taxon>
        <taxon>Agaricomycetidae</taxon>
        <taxon>Agaricales</taxon>
        <taxon>Marasmiineae</taxon>
        <taxon>Physalacriaceae</taxon>
        <taxon>Desarmillaria</taxon>
    </lineage>
</organism>
<feature type="region of interest" description="Disordered" evidence="1">
    <location>
        <begin position="99"/>
        <end position="207"/>
    </location>
</feature>
<proteinExistence type="predicted"/>
<reference evidence="2" key="1">
    <citation type="submission" date="2023-06" db="EMBL/GenBank/DDBJ databases">
        <authorList>
            <consortium name="Lawrence Berkeley National Laboratory"/>
            <person name="Ahrendt S."/>
            <person name="Sahu N."/>
            <person name="Indic B."/>
            <person name="Wong-Bajracharya J."/>
            <person name="Merenyi Z."/>
            <person name="Ke H.-M."/>
            <person name="Monk M."/>
            <person name="Kocsube S."/>
            <person name="Drula E."/>
            <person name="Lipzen A."/>
            <person name="Balint B."/>
            <person name="Henrissat B."/>
            <person name="Andreopoulos B."/>
            <person name="Martin F.M."/>
            <person name="Harder C.B."/>
            <person name="Rigling D."/>
            <person name="Ford K.L."/>
            <person name="Foster G.D."/>
            <person name="Pangilinan J."/>
            <person name="Papanicolaou A."/>
            <person name="Barry K."/>
            <person name="LaButti K."/>
            <person name="Viragh M."/>
            <person name="Koriabine M."/>
            <person name="Yan M."/>
            <person name="Riley R."/>
            <person name="Champramary S."/>
            <person name="Plett K.L."/>
            <person name="Tsai I.J."/>
            <person name="Slot J."/>
            <person name="Sipos G."/>
            <person name="Plett J."/>
            <person name="Nagy L.G."/>
            <person name="Grigoriev I.V."/>
        </authorList>
    </citation>
    <scope>NUCLEOTIDE SEQUENCE</scope>
    <source>
        <strain evidence="2">CCBAS 213</strain>
    </source>
</reference>
<gene>
    <name evidence="2" type="ORF">EV420DRAFT_654697</name>
</gene>
<sequence>MPQSIRGTLCESARKLGYAPVTGFEPLQAPEVVNVDEPRLSPIWFTPPGPPCASNDTDTQELPKTNIRMTRYRQRGRPREECEVTQEEALANMLAATSITSGPGYELGGSASSPSPRGEYVTVPRCLSMDDTPTPTPETESKLVQRSKTEPRGRKGKEPSGSALSRTDSIVARRSVPYSPYQCCPALKQSDRSRGARDSSPMAVVFD</sequence>
<feature type="compositionally biased region" description="Basic and acidic residues" evidence="1">
    <location>
        <begin position="139"/>
        <end position="158"/>
    </location>
</feature>
<evidence type="ECO:0000256" key="1">
    <source>
        <dbReference type="SAM" id="MobiDB-lite"/>
    </source>
</evidence>
<protein>
    <submittedName>
        <fullName evidence="2">Uncharacterized protein</fullName>
    </submittedName>
</protein>
<evidence type="ECO:0000313" key="2">
    <source>
        <dbReference type="EMBL" id="KAK0466923.1"/>
    </source>
</evidence>
<accession>A0AA39NJR1</accession>